<sequence length="256" mass="29779">MHHINTDDGVKHYLFYNVSKIVGLVFLDKNINDLFDINEKERLVQLEHAWNISVHELGHVHFNNRLLALNSKVVLEKDFDTRNLYTRFHHATQKACINEYLACLYASSSISINQPETYRSLQDNVLIHFNDCPNEVENAFKKFYQTGNYAVLMNEIYMPITVLLKSCSYFLGHIHGLNQNFTGTDLYRNLQDTWFIDHILQLEEILSDAYDKIRNDVFEDSDLNRISRLLDDIANLFGINAAPTQDQDDVYVTIIG</sequence>
<reference evidence="1 2" key="1">
    <citation type="submission" date="2018-09" db="EMBL/GenBank/DDBJ databases">
        <title>The draft genome of Acinetobacter sp. strains.</title>
        <authorList>
            <person name="Qin J."/>
            <person name="Feng Y."/>
            <person name="Zong Z."/>
        </authorList>
    </citation>
    <scope>NUCLEOTIDE SEQUENCE [LARGE SCALE GENOMIC DNA]</scope>
    <source>
        <strain evidence="1 2">WCHAc060001</strain>
    </source>
</reference>
<dbReference type="RefSeq" id="WP_121530765.1">
    <property type="nucleotide sequence ID" value="NZ_RCHE01000002.1"/>
</dbReference>
<organism evidence="1 2">
    <name type="scientific">Acinetobacter cumulans</name>
    <dbReference type="NCBI Taxonomy" id="2136182"/>
    <lineage>
        <taxon>Bacteria</taxon>
        <taxon>Pseudomonadati</taxon>
        <taxon>Pseudomonadota</taxon>
        <taxon>Gammaproteobacteria</taxon>
        <taxon>Moraxellales</taxon>
        <taxon>Moraxellaceae</taxon>
        <taxon>Acinetobacter</taxon>
    </lineage>
</organism>
<comment type="caution">
    <text evidence="1">The sequence shown here is derived from an EMBL/GenBank/DDBJ whole genome shotgun (WGS) entry which is preliminary data.</text>
</comment>
<gene>
    <name evidence="1" type="ORF">D9K79_01115</name>
</gene>
<protein>
    <recommendedName>
        <fullName evidence="3">ImmA/IrrE family metallo-endopeptidase</fullName>
    </recommendedName>
</protein>
<dbReference type="Proteomes" id="UP000273105">
    <property type="component" value="Unassembled WGS sequence"/>
</dbReference>
<evidence type="ECO:0000313" key="2">
    <source>
        <dbReference type="Proteomes" id="UP000273105"/>
    </source>
</evidence>
<keyword evidence="2" id="KW-1185">Reference proteome</keyword>
<dbReference type="EMBL" id="RCHE01000002">
    <property type="protein sequence ID" value="RLL49825.1"/>
    <property type="molecule type" value="Genomic_DNA"/>
</dbReference>
<proteinExistence type="predicted"/>
<accession>A0ABX9UBB1</accession>
<evidence type="ECO:0008006" key="3">
    <source>
        <dbReference type="Google" id="ProtNLM"/>
    </source>
</evidence>
<name>A0ABX9UBB1_9GAMM</name>
<evidence type="ECO:0000313" key="1">
    <source>
        <dbReference type="EMBL" id="RLL49825.1"/>
    </source>
</evidence>